<comment type="subcellular location">
    <subcellularLocation>
        <location evidence="1 8">Cell membrane</location>
        <topology evidence="1 8">Multi-pass membrane protein</topology>
    </subcellularLocation>
</comment>
<evidence type="ECO:0000256" key="8">
    <source>
        <dbReference type="RuleBase" id="RU363041"/>
    </source>
</evidence>
<dbReference type="OrthoDB" id="7843147at2"/>
<evidence type="ECO:0000256" key="7">
    <source>
        <dbReference type="ARBA" id="ARBA00023136"/>
    </source>
</evidence>
<keyword evidence="4 8" id="KW-1003">Cell membrane</keyword>
<keyword evidence="6 8" id="KW-1133">Transmembrane helix</keyword>
<dbReference type="PANTHER" id="PTHR30269">
    <property type="entry name" value="TRANSMEMBRANE PROTEIN YFCA"/>
    <property type="match status" value="1"/>
</dbReference>
<dbReference type="GO" id="GO:0005886">
    <property type="term" value="C:plasma membrane"/>
    <property type="evidence" value="ECO:0007669"/>
    <property type="project" value="UniProtKB-SubCell"/>
</dbReference>
<dbReference type="EMBL" id="FNFI01000010">
    <property type="protein sequence ID" value="SDK55984.1"/>
    <property type="molecule type" value="Genomic_DNA"/>
</dbReference>
<dbReference type="AlphaFoldDB" id="A0A1G9CX49"/>
<dbReference type="RefSeq" id="WP_092599058.1">
    <property type="nucleotide sequence ID" value="NZ_FNFI01000010.1"/>
</dbReference>
<dbReference type="Proteomes" id="UP000242700">
    <property type="component" value="Unassembled WGS sequence"/>
</dbReference>
<comment type="similarity">
    <text evidence="2 8">Belongs to the 4-toluene sulfonate uptake permease (TSUP) (TC 2.A.102) family.</text>
</comment>
<evidence type="ECO:0000256" key="1">
    <source>
        <dbReference type="ARBA" id="ARBA00004651"/>
    </source>
</evidence>
<evidence type="ECO:0000256" key="4">
    <source>
        <dbReference type="ARBA" id="ARBA00022475"/>
    </source>
</evidence>
<feature type="transmembrane region" description="Helical" evidence="8">
    <location>
        <begin position="218"/>
        <end position="236"/>
    </location>
</feature>
<feature type="transmembrane region" description="Helical" evidence="8">
    <location>
        <begin position="165"/>
        <end position="183"/>
    </location>
</feature>
<evidence type="ECO:0000256" key="6">
    <source>
        <dbReference type="ARBA" id="ARBA00022989"/>
    </source>
</evidence>
<keyword evidence="7 8" id="KW-0472">Membrane</keyword>
<dbReference type="STRING" id="586411.SAMN05216187_11070"/>
<protein>
    <recommendedName>
        <fullName evidence="8">Probable membrane transporter protein</fullName>
    </recommendedName>
</protein>
<feature type="transmembrane region" description="Helical" evidence="8">
    <location>
        <begin position="74"/>
        <end position="91"/>
    </location>
</feature>
<proteinExistence type="inferred from homology"/>
<name>A0A1G9CX49_9STAP</name>
<sequence>MNEDILILFLIVIIAASLQASTGYGFSIIGTPFLLIILPFHEAIQINIILSICLSAVMIYQIRREVDTDLMKKLIKGSIAGLIAGLLLYLFMDTSVLTLTVGIMILILTVMLISNFTIKRSPQKDYTAGGLSGLLTTSIGVPGPPLLLYFAGAKIDKTVLRSTTLAFYLFAYTASLLMQITFGGTNTEIWKMSLLALPALFIGIVIGQLIFKKISQELFLYITYVILILTGIYLIVTSI</sequence>
<organism evidence="9 10">
    <name type="scientific">Jeotgalicoccus aerolatus</name>
    <dbReference type="NCBI Taxonomy" id="709510"/>
    <lineage>
        <taxon>Bacteria</taxon>
        <taxon>Bacillati</taxon>
        <taxon>Bacillota</taxon>
        <taxon>Bacilli</taxon>
        <taxon>Bacillales</taxon>
        <taxon>Staphylococcaceae</taxon>
        <taxon>Jeotgalicoccus</taxon>
    </lineage>
</organism>
<dbReference type="InterPro" id="IPR002781">
    <property type="entry name" value="TM_pro_TauE-like"/>
</dbReference>
<evidence type="ECO:0000256" key="2">
    <source>
        <dbReference type="ARBA" id="ARBA00009142"/>
    </source>
</evidence>
<evidence type="ECO:0000313" key="10">
    <source>
        <dbReference type="Proteomes" id="UP000242700"/>
    </source>
</evidence>
<dbReference type="PANTHER" id="PTHR30269:SF37">
    <property type="entry name" value="MEMBRANE TRANSPORTER PROTEIN"/>
    <property type="match status" value="1"/>
</dbReference>
<accession>A0A1G9CX49</accession>
<feature type="transmembrane region" description="Helical" evidence="8">
    <location>
        <begin position="44"/>
        <end position="62"/>
    </location>
</feature>
<keyword evidence="3" id="KW-0813">Transport</keyword>
<reference evidence="10" key="1">
    <citation type="submission" date="2016-10" db="EMBL/GenBank/DDBJ databases">
        <authorList>
            <person name="Varghese N."/>
            <person name="Submissions S."/>
        </authorList>
    </citation>
    <scope>NUCLEOTIDE SEQUENCE [LARGE SCALE GENOMIC DNA]</scope>
    <source>
        <strain evidence="10">CGMCC 1.8911</strain>
    </source>
</reference>
<dbReference type="InterPro" id="IPR052017">
    <property type="entry name" value="TSUP"/>
</dbReference>
<evidence type="ECO:0000256" key="5">
    <source>
        <dbReference type="ARBA" id="ARBA00022692"/>
    </source>
</evidence>
<feature type="transmembrane region" description="Helical" evidence="8">
    <location>
        <begin position="97"/>
        <end position="118"/>
    </location>
</feature>
<evidence type="ECO:0000256" key="3">
    <source>
        <dbReference type="ARBA" id="ARBA00022448"/>
    </source>
</evidence>
<gene>
    <name evidence="9" type="ORF">SAMN05216187_11070</name>
</gene>
<keyword evidence="5 8" id="KW-0812">Transmembrane</keyword>
<evidence type="ECO:0000313" key="9">
    <source>
        <dbReference type="EMBL" id="SDK55984.1"/>
    </source>
</evidence>
<dbReference type="Pfam" id="PF01925">
    <property type="entry name" value="TauE"/>
    <property type="match status" value="1"/>
</dbReference>
<feature type="transmembrane region" description="Helical" evidence="8">
    <location>
        <begin position="189"/>
        <end position="211"/>
    </location>
</feature>